<dbReference type="Gene3D" id="1.10.287.1490">
    <property type="match status" value="1"/>
</dbReference>
<dbReference type="PANTHER" id="PTHR39082">
    <property type="entry name" value="PHOSPHOLIPASE C-BETA-2-RELATED"/>
    <property type="match status" value="1"/>
</dbReference>
<dbReference type="InterPro" id="IPR003743">
    <property type="entry name" value="Zf-RING_7"/>
</dbReference>
<feature type="domain" description="C4-type zinc ribbon" evidence="2">
    <location>
        <begin position="209"/>
        <end position="241"/>
    </location>
</feature>
<feature type="coiled-coil region" evidence="1">
    <location>
        <begin position="42"/>
        <end position="180"/>
    </location>
</feature>
<accession>A0A096AAD2</accession>
<dbReference type="Pfam" id="PF02591">
    <property type="entry name" value="Zn_ribbon_9"/>
    <property type="match status" value="1"/>
</dbReference>
<sequence>MAKKDPKELPVEEKLKNLFTLQQTLSAIDEKRALRGELPLEVRDLEDELEGLHIRIEKIDQDIKDFQHAITQKKGEIVDAQASLERYNQQLEMVANNREYDSLTKQIEFQTLEIELCNKKIKEAQYKVEEKQADLSKAREQLEDKQNALKEKRSELDDIMQETREEETELKDRASELETKIEPSLLRSFKRIRKGARNGLGIVYVQRDACGGCFNKIPPQRQLDIKMHKKIIVCEYCGRILIDPELAGVKIDAPEEKVKKRRTTRKKAEESEEA</sequence>
<dbReference type="Proteomes" id="UP000029525">
    <property type="component" value="Unassembled WGS sequence"/>
</dbReference>
<protein>
    <recommendedName>
        <fullName evidence="2">C4-type zinc ribbon domain-containing protein</fullName>
    </recommendedName>
</protein>
<dbReference type="PANTHER" id="PTHR39082:SF1">
    <property type="entry name" value="SCAVENGER RECEPTOR CLASS A MEMBER 3"/>
    <property type="match status" value="1"/>
</dbReference>
<dbReference type="InterPro" id="IPR052376">
    <property type="entry name" value="Oxidative_Scav/Glycosyltrans"/>
</dbReference>
<dbReference type="RefSeq" id="WP_036867866.1">
    <property type="nucleotide sequence ID" value="NZ_JRNQ01000060.1"/>
</dbReference>
<evidence type="ECO:0000259" key="2">
    <source>
        <dbReference type="Pfam" id="PF02591"/>
    </source>
</evidence>
<gene>
    <name evidence="3" type="ORF">HMPREF0647_08705</name>
</gene>
<evidence type="ECO:0000313" key="4">
    <source>
        <dbReference type="Proteomes" id="UP000029525"/>
    </source>
</evidence>
<evidence type="ECO:0000313" key="3">
    <source>
        <dbReference type="EMBL" id="KGF43875.1"/>
    </source>
</evidence>
<organism evidence="3 4">
    <name type="scientific">Prevotella bivia DNF00320</name>
    <dbReference type="NCBI Taxonomy" id="1401068"/>
    <lineage>
        <taxon>Bacteria</taxon>
        <taxon>Pseudomonadati</taxon>
        <taxon>Bacteroidota</taxon>
        <taxon>Bacteroidia</taxon>
        <taxon>Bacteroidales</taxon>
        <taxon>Prevotellaceae</taxon>
        <taxon>Prevotella</taxon>
    </lineage>
</organism>
<dbReference type="OrthoDB" id="9795058at2"/>
<reference evidence="3 4" key="1">
    <citation type="submission" date="2014-07" db="EMBL/GenBank/DDBJ databases">
        <authorList>
            <person name="McCorrison J."/>
            <person name="Sanka R."/>
            <person name="Torralba M."/>
            <person name="Gillis M."/>
            <person name="Haft D.H."/>
            <person name="Methe B."/>
            <person name="Sutton G."/>
            <person name="Nelson K.E."/>
        </authorList>
    </citation>
    <scope>NUCLEOTIDE SEQUENCE [LARGE SCALE GENOMIC DNA]</scope>
    <source>
        <strain evidence="3 4">DNF00320</strain>
    </source>
</reference>
<proteinExistence type="predicted"/>
<dbReference type="EMBL" id="JRNQ01000060">
    <property type="protein sequence ID" value="KGF43875.1"/>
    <property type="molecule type" value="Genomic_DNA"/>
</dbReference>
<evidence type="ECO:0000256" key="1">
    <source>
        <dbReference type="SAM" id="Coils"/>
    </source>
</evidence>
<dbReference type="AlphaFoldDB" id="A0A096AAD2"/>
<name>A0A096AAD2_9BACT</name>
<keyword evidence="1" id="KW-0175">Coiled coil</keyword>
<comment type="caution">
    <text evidence="3">The sequence shown here is derived from an EMBL/GenBank/DDBJ whole genome shotgun (WGS) entry which is preliminary data.</text>
</comment>